<dbReference type="GO" id="GO:0015920">
    <property type="term" value="P:lipopolysaccharide transport"/>
    <property type="evidence" value="ECO:0007669"/>
    <property type="project" value="TreeGrafter"/>
</dbReference>
<dbReference type="PANTHER" id="PTHR33529:SF2">
    <property type="entry name" value="LIPOPOLYSACCHARIDE EXPORT SYSTEM PERMEASE PROTEIN LPTG"/>
    <property type="match status" value="1"/>
</dbReference>
<dbReference type="KEGG" id="paca:ID47_08695"/>
<accession>A0A077AUB4</accession>
<keyword evidence="2" id="KW-1003">Cell membrane</keyword>
<dbReference type="RefSeq" id="WP_038465495.1">
    <property type="nucleotide sequence ID" value="NZ_CP008941.1"/>
</dbReference>
<gene>
    <name evidence="7" type="ORF">ID47_08695</name>
</gene>
<evidence type="ECO:0000313" key="8">
    <source>
        <dbReference type="Proteomes" id="UP000028926"/>
    </source>
</evidence>
<dbReference type="Pfam" id="PF03739">
    <property type="entry name" value="LptF_LptG"/>
    <property type="match status" value="1"/>
</dbReference>
<dbReference type="InterPro" id="IPR005495">
    <property type="entry name" value="LptG/LptF_permease"/>
</dbReference>
<evidence type="ECO:0008006" key="9">
    <source>
        <dbReference type="Google" id="ProtNLM"/>
    </source>
</evidence>
<keyword evidence="3 6" id="KW-0812">Transmembrane</keyword>
<protein>
    <recommendedName>
        <fullName evidence="9">Permease</fullName>
    </recommendedName>
</protein>
<dbReference type="EMBL" id="CP008941">
    <property type="protein sequence ID" value="AIK96787.1"/>
    <property type="molecule type" value="Genomic_DNA"/>
</dbReference>
<dbReference type="HOGENOM" id="CLU_028799_2_0_5"/>
<keyword evidence="8" id="KW-1185">Reference proteome</keyword>
<name>A0A077AUB4_9PROT</name>
<evidence type="ECO:0000256" key="3">
    <source>
        <dbReference type="ARBA" id="ARBA00022692"/>
    </source>
</evidence>
<evidence type="ECO:0000256" key="2">
    <source>
        <dbReference type="ARBA" id="ARBA00022475"/>
    </source>
</evidence>
<keyword evidence="5 6" id="KW-0472">Membrane</keyword>
<organism evidence="7 8">
    <name type="scientific">Candidatus Odyssella acanthamoebae</name>
    <dbReference type="NCBI Taxonomy" id="91604"/>
    <lineage>
        <taxon>Bacteria</taxon>
        <taxon>Pseudomonadati</taxon>
        <taxon>Pseudomonadota</taxon>
        <taxon>Alphaproteobacteria</taxon>
        <taxon>Holosporales</taxon>
        <taxon>Candidatus Paracaedibacteraceae</taxon>
        <taxon>Candidatus Odyssella</taxon>
    </lineage>
</organism>
<feature type="transmembrane region" description="Helical" evidence="6">
    <location>
        <begin position="340"/>
        <end position="364"/>
    </location>
</feature>
<dbReference type="OrthoDB" id="9798468at2"/>
<feature type="transmembrane region" description="Helical" evidence="6">
    <location>
        <begin position="68"/>
        <end position="87"/>
    </location>
</feature>
<evidence type="ECO:0000313" key="7">
    <source>
        <dbReference type="EMBL" id="AIK96787.1"/>
    </source>
</evidence>
<dbReference type="STRING" id="91604.ID47_08695"/>
<comment type="subcellular location">
    <subcellularLocation>
        <location evidence="1">Cell membrane</location>
        <topology evidence="1">Multi-pass membrane protein</topology>
    </subcellularLocation>
</comment>
<feature type="transmembrane region" description="Helical" evidence="6">
    <location>
        <begin position="308"/>
        <end position="328"/>
    </location>
</feature>
<sequence length="367" mass="42033">MFANYWQSTLNRYFSRVFLLWIGSVTVIVTFVMGLIDMAEFSRRTVTATRVGFAEIIQMVCLKIPNHIQMLMPFVVLIAAIICLSRLNRSQEVIVARGFGVSVWQIASGLSLVILGLSLFTLAVINPMASLMSYKQEQMEQRIFAGRDIAVTVFEDGVWIRENTVDRSSIINAQRIVPTHKLFENVSFQNFSKDYDFIDRIDAKSAIIKDKIWYLKDVTVFPNKQERYQKEQLQLKTDLTFEKILNSNLEPKYISFWMLPDYIDVLEKSGLSSLPYRMYWHAFFGRIGFMMSLMFLAAAFTMRPPRQGYATVLTILAIASGLILHFFSDIVYALGLARRLPLLVAVWAPAITVMLLSSTLILHLEEA</sequence>
<dbReference type="Proteomes" id="UP000028926">
    <property type="component" value="Chromosome"/>
</dbReference>
<proteinExistence type="predicted"/>
<reference evidence="7 8" key="1">
    <citation type="submission" date="2014-07" db="EMBL/GenBank/DDBJ databases">
        <title>Comparative genomic insights into amoeba endosymbionts belonging to the families of Holosporaceae and Candidatus Midichloriaceae within Rickettsiales.</title>
        <authorList>
            <person name="Wang Z."/>
            <person name="Wu M."/>
        </authorList>
    </citation>
    <scope>NUCLEOTIDE SEQUENCE [LARGE SCALE GENOMIC DNA]</scope>
    <source>
        <strain evidence="7">PRA3</strain>
    </source>
</reference>
<evidence type="ECO:0000256" key="6">
    <source>
        <dbReference type="SAM" id="Phobius"/>
    </source>
</evidence>
<keyword evidence="4 6" id="KW-1133">Transmembrane helix</keyword>
<evidence type="ECO:0000256" key="4">
    <source>
        <dbReference type="ARBA" id="ARBA00022989"/>
    </source>
</evidence>
<dbReference type="AlphaFoldDB" id="A0A077AUB4"/>
<evidence type="ECO:0000256" key="1">
    <source>
        <dbReference type="ARBA" id="ARBA00004651"/>
    </source>
</evidence>
<feature type="transmembrane region" description="Helical" evidence="6">
    <location>
        <begin position="13"/>
        <end position="36"/>
    </location>
</feature>
<feature type="transmembrane region" description="Helical" evidence="6">
    <location>
        <begin position="99"/>
        <end position="125"/>
    </location>
</feature>
<evidence type="ECO:0000256" key="5">
    <source>
        <dbReference type="ARBA" id="ARBA00023136"/>
    </source>
</evidence>
<dbReference type="GO" id="GO:0043190">
    <property type="term" value="C:ATP-binding cassette (ABC) transporter complex"/>
    <property type="evidence" value="ECO:0007669"/>
    <property type="project" value="TreeGrafter"/>
</dbReference>
<feature type="transmembrane region" description="Helical" evidence="6">
    <location>
        <begin position="283"/>
        <end position="302"/>
    </location>
</feature>
<dbReference type="PANTHER" id="PTHR33529">
    <property type="entry name" value="SLR0882 PROTEIN-RELATED"/>
    <property type="match status" value="1"/>
</dbReference>
<dbReference type="eggNOG" id="COG0795">
    <property type="taxonomic scope" value="Bacteria"/>
</dbReference>